<evidence type="ECO:0000313" key="2">
    <source>
        <dbReference type="EMBL" id="BAS70640.1"/>
    </source>
</evidence>
<keyword evidence="3" id="KW-1185">Reference proteome</keyword>
<dbReference type="InParanoid" id="A0A0P0UYM3"/>
<accession>A0A0P0UYM3</accession>
<dbReference type="EMBL" id="AP014957">
    <property type="protein sequence ID" value="BAS70640.1"/>
    <property type="molecule type" value="Genomic_DNA"/>
</dbReference>
<sequence length="159" mass="17043">RSQNSLSTGLLHLVELGALPPDLALAAGLDGDAAHPDHGLGELVAEPEAEEPPDVAGEALHGGLRRGVAPQPLVGLQHGAAVPDVLEEAHVERPRAAQVQRHAPGAVAGGRAQRPQLRQRRRADRRVRVPRRREVVEPVPEKDAVRLPDGVSTYSYRDQ</sequence>
<reference evidence="2 3" key="2">
    <citation type="journal article" date="2013" name="Plant Cell Physiol.">
        <title>Rice Annotation Project Database (RAP-DB): an integrative and interactive database for rice genomics.</title>
        <authorList>
            <person name="Sakai H."/>
            <person name="Lee S.S."/>
            <person name="Tanaka T."/>
            <person name="Numa H."/>
            <person name="Kim J."/>
            <person name="Kawahara Y."/>
            <person name="Wakimoto H."/>
            <person name="Yang C.C."/>
            <person name="Iwamoto M."/>
            <person name="Abe T."/>
            <person name="Yamada Y."/>
            <person name="Muto A."/>
            <person name="Inokuchi H."/>
            <person name="Ikemura T."/>
            <person name="Matsumoto T."/>
            <person name="Sasaki T."/>
            <person name="Itoh T."/>
        </authorList>
    </citation>
    <scope>NUCLEOTIDE SEQUENCE [LARGE SCALE GENOMIC DNA]</scope>
    <source>
        <strain evidence="3">cv. Nipponbare</strain>
    </source>
</reference>
<reference evidence="2 3" key="3">
    <citation type="journal article" date="2013" name="Rice">
        <title>Improvement of the Oryza sativa Nipponbare reference genome using next generation sequence and optical map data.</title>
        <authorList>
            <person name="Kawahara Y."/>
            <person name="de la Bastide M."/>
            <person name="Hamilton J.P."/>
            <person name="Kanamori H."/>
            <person name="McCombie W.R."/>
            <person name="Ouyang S."/>
            <person name="Schwartz D.C."/>
            <person name="Tanaka T."/>
            <person name="Wu J."/>
            <person name="Zhou S."/>
            <person name="Childs K.L."/>
            <person name="Davidson R.M."/>
            <person name="Lin H."/>
            <person name="Quesada-Ocampo L."/>
            <person name="Vaillancourt B."/>
            <person name="Sakai H."/>
            <person name="Lee S.S."/>
            <person name="Kim J."/>
            <person name="Numa H."/>
            <person name="Itoh T."/>
            <person name="Buell C.R."/>
            <person name="Matsumoto T."/>
        </authorList>
    </citation>
    <scope>NUCLEOTIDE SEQUENCE [LARGE SCALE GENOMIC DNA]</scope>
    <source>
        <strain evidence="3">cv. Nipponbare</strain>
    </source>
</reference>
<dbReference type="OMA" id="XRREVVE"/>
<organism evidence="2 3">
    <name type="scientific">Oryza sativa subsp. japonica</name>
    <name type="common">Rice</name>
    <dbReference type="NCBI Taxonomy" id="39947"/>
    <lineage>
        <taxon>Eukaryota</taxon>
        <taxon>Viridiplantae</taxon>
        <taxon>Streptophyta</taxon>
        <taxon>Embryophyta</taxon>
        <taxon>Tracheophyta</taxon>
        <taxon>Spermatophyta</taxon>
        <taxon>Magnoliopsida</taxon>
        <taxon>Liliopsida</taxon>
        <taxon>Poales</taxon>
        <taxon>Poaceae</taxon>
        <taxon>BOP clade</taxon>
        <taxon>Oryzoideae</taxon>
        <taxon>Oryzeae</taxon>
        <taxon>Oryzinae</taxon>
        <taxon>Oryza</taxon>
        <taxon>Oryza sativa</taxon>
    </lineage>
</organism>
<evidence type="ECO:0000256" key="1">
    <source>
        <dbReference type="SAM" id="MobiDB-lite"/>
    </source>
</evidence>
<feature type="region of interest" description="Disordered" evidence="1">
    <location>
        <begin position="91"/>
        <end position="159"/>
    </location>
</feature>
<reference evidence="3" key="1">
    <citation type="journal article" date="2005" name="Nature">
        <title>The map-based sequence of the rice genome.</title>
        <authorList>
            <consortium name="International rice genome sequencing project (IRGSP)"/>
            <person name="Matsumoto T."/>
            <person name="Wu J."/>
            <person name="Kanamori H."/>
            <person name="Katayose Y."/>
            <person name="Fujisawa M."/>
            <person name="Namiki N."/>
            <person name="Mizuno H."/>
            <person name="Yamamoto K."/>
            <person name="Antonio B.A."/>
            <person name="Baba T."/>
            <person name="Sakata K."/>
            <person name="Nagamura Y."/>
            <person name="Aoki H."/>
            <person name="Arikawa K."/>
            <person name="Arita K."/>
            <person name="Bito T."/>
            <person name="Chiden Y."/>
            <person name="Fujitsuka N."/>
            <person name="Fukunaka R."/>
            <person name="Hamada M."/>
            <person name="Harada C."/>
            <person name="Hayashi A."/>
            <person name="Hijishita S."/>
            <person name="Honda M."/>
            <person name="Hosokawa S."/>
            <person name="Ichikawa Y."/>
            <person name="Idonuma A."/>
            <person name="Iijima M."/>
            <person name="Ikeda M."/>
            <person name="Ikeno M."/>
            <person name="Ito K."/>
            <person name="Ito S."/>
            <person name="Ito T."/>
            <person name="Ito Y."/>
            <person name="Ito Y."/>
            <person name="Iwabuchi A."/>
            <person name="Kamiya K."/>
            <person name="Karasawa W."/>
            <person name="Kurita K."/>
            <person name="Katagiri S."/>
            <person name="Kikuta A."/>
            <person name="Kobayashi H."/>
            <person name="Kobayashi N."/>
            <person name="Machita K."/>
            <person name="Maehara T."/>
            <person name="Masukawa M."/>
            <person name="Mizubayashi T."/>
            <person name="Mukai Y."/>
            <person name="Nagasaki H."/>
            <person name="Nagata Y."/>
            <person name="Naito S."/>
            <person name="Nakashima M."/>
            <person name="Nakama Y."/>
            <person name="Nakamichi Y."/>
            <person name="Nakamura M."/>
            <person name="Meguro A."/>
            <person name="Negishi M."/>
            <person name="Ohta I."/>
            <person name="Ohta T."/>
            <person name="Okamoto M."/>
            <person name="Ono N."/>
            <person name="Saji S."/>
            <person name="Sakaguchi M."/>
            <person name="Sakai K."/>
            <person name="Shibata M."/>
            <person name="Shimokawa T."/>
            <person name="Song J."/>
            <person name="Takazaki Y."/>
            <person name="Terasawa K."/>
            <person name="Tsugane M."/>
            <person name="Tsuji K."/>
            <person name="Ueda S."/>
            <person name="Waki K."/>
            <person name="Yamagata H."/>
            <person name="Yamamoto M."/>
            <person name="Yamamoto S."/>
            <person name="Yamane H."/>
            <person name="Yoshiki S."/>
            <person name="Yoshihara R."/>
            <person name="Yukawa K."/>
            <person name="Zhong H."/>
            <person name="Yano M."/>
            <person name="Yuan Q."/>
            <person name="Ouyang S."/>
            <person name="Liu J."/>
            <person name="Jones K.M."/>
            <person name="Gansberger K."/>
            <person name="Moffat K."/>
            <person name="Hill J."/>
            <person name="Bera J."/>
            <person name="Fadrosh D."/>
            <person name="Jin S."/>
            <person name="Johri S."/>
            <person name="Kim M."/>
            <person name="Overton L."/>
            <person name="Reardon M."/>
            <person name="Tsitrin T."/>
            <person name="Vuong H."/>
            <person name="Weaver B."/>
            <person name="Ciecko A."/>
            <person name="Tallon L."/>
            <person name="Jackson J."/>
            <person name="Pai G."/>
            <person name="Aken S.V."/>
            <person name="Utterback T."/>
            <person name="Reidmuller S."/>
            <person name="Feldblyum T."/>
            <person name="Hsiao J."/>
            <person name="Zismann V."/>
            <person name="Iobst S."/>
            <person name="de Vazeille A.R."/>
            <person name="Buell C.R."/>
            <person name="Ying K."/>
            <person name="Li Y."/>
            <person name="Lu T."/>
            <person name="Huang Y."/>
            <person name="Zhao Q."/>
            <person name="Feng Q."/>
            <person name="Zhang L."/>
            <person name="Zhu J."/>
            <person name="Weng Q."/>
            <person name="Mu J."/>
            <person name="Lu Y."/>
            <person name="Fan D."/>
            <person name="Liu Y."/>
            <person name="Guan J."/>
            <person name="Zhang Y."/>
            <person name="Yu S."/>
            <person name="Liu X."/>
            <person name="Zhang Y."/>
            <person name="Hong G."/>
            <person name="Han B."/>
            <person name="Choisne N."/>
            <person name="Demange N."/>
            <person name="Orjeda G."/>
            <person name="Samain S."/>
            <person name="Cattolico L."/>
            <person name="Pelletier E."/>
            <person name="Couloux A."/>
            <person name="Segurens B."/>
            <person name="Wincker P."/>
            <person name="D'Hont A."/>
            <person name="Scarpelli C."/>
            <person name="Weissenbach J."/>
            <person name="Salanoubat M."/>
            <person name="Quetier F."/>
            <person name="Yu Y."/>
            <person name="Kim H.R."/>
            <person name="Rambo T."/>
            <person name="Currie J."/>
            <person name="Collura K."/>
            <person name="Luo M."/>
            <person name="Yang T."/>
            <person name="Ammiraju J.S.S."/>
            <person name="Engler F."/>
            <person name="Soderlund C."/>
            <person name="Wing R.A."/>
            <person name="Palmer L.E."/>
            <person name="de la Bastide M."/>
            <person name="Spiegel L."/>
            <person name="Nascimento L."/>
            <person name="Zutavern T."/>
            <person name="O'Shaughnessy A."/>
            <person name="Dike S."/>
            <person name="Dedhia N."/>
            <person name="Preston R."/>
            <person name="Balija V."/>
            <person name="McCombie W.R."/>
            <person name="Chow T."/>
            <person name="Chen H."/>
            <person name="Chung M."/>
            <person name="Chen C."/>
            <person name="Shaw J."/>
            <person name="Wu H."/>
            <person name="Hsiao K."/>
            <person name="Chao Y."/>
            <person name="Chu M."/>
            <person name="Cheng C."/>
            <person name="Hour A."/>
            <person name="Lee P."/>
            <person name="Lin S."/>
            <person name="Lin Y."/>
            <person name="Liou J."/>
            <person name="Liu S."/>
            <person name="Hsing Y."/>
            <person name="Raghuvanshi S."/>
            <person name="Mohanty A."/>
            <person name="Bharti A.K."/>
            <person name="Gaur A."/>
            <person name="Gupta V."/>
            <person name="Kumar D."/>
            <person name="Ravi V."/>
            <person name="Vij S."/>
            <person name="Kapur A."/>
            <person name="Khurana P."/>
            <person name="Khurana P."/>
            <person name="Khurana J.P."/>
            <person name="Tyagi A.K."/>
            <person name="Gaikwad K."/>
            <person name="Singh A."/>
            <person name="Dalal V."/>
            <person name="Srivastava S."/>
            <person name="Dixit A."/>
            <person name="Pal A.K."/>
            <person name="Ghazi I.A."/>
            <person name="Yadav M."/>
            <person name="Pandit A."/>
            <person name="Bhargava A."/>
            <person name="Sureshbabu K."/>
            <person name="Batra K."/>
            <person name="Sharma T.R."/>
            <person name="Mohapatra T."/>
            <person name="Singh N.K."/>
            <person name="Messing J."/>
            <person name="Nelson A.B."/>
            <person name="Fuks G."/>
            <person name="Kavchok S."/>
            <person name="Keizer G."/>
            <person name="Linton E."/>
            <person name="Llaca V."/>
            <person name="Song R."/>
            <person name="Tanyolac B."/>
            <person name="Young S."/>
            <person name="Ho-Il K."/>
            <person name="Hahn J.H."/>
            <person name="Sangsakoo G."/>
            <person name="Vanavichit A."/>
            <person name="de Mattos Luiz.A.T."/>
            <person name="Zimmer P.D."/>
            <person name="Malone G."/>
            <person name="Dellagostin O."/>
            <person name="de Oliveira A.C."/>
            <person name="Bevan M."/>
            <person name="Bancroft I."/>
            <person name="Minx P."/>
            <person name="Cordum H."/>
            <person name="Wilson R."/>
            <person name="Cheng Z."/>
            <person name="Jin W."/>
            <person name="Jiang J."/>
            <person name="Leong S.A."/>
            <person name="Iwama H."/>
            <person name="Gojobori T."/>
            <person name="Itoh T."/>
            <person name="Niimura Y."/>
            <person name="Fujii Y."/>
            <person name="Habara T."/>
            <person name="Sakai H."/>
            <person name="Sato Y."/>
            <person name="Wilson G."/>
            <person name="Kumar K."/>
            <person name="McCouch S."/>
            <person name="Juretic N."/>
            <person name="Hoen D."/>
            <person name="Wright S."/>
            <person name="Bruskiewich R."/>
            <person name="Bureau T."/>
            <person name="Miyao A."/>
            <person name="Hirochika H."/>
            <person name="Nishikawa T."/>
            <person name="Kadowaki K."/>
            <person name="Sugiura M."/>
            <person name="Burr B."/>
            <person name="Sasaki T."/>
        </authorList>
    </citation>
    <scope>NUCLEOTIDE SEQUENCE [LARGE SCALE GENOMIC DNA]</scope>
    <source>
        <strain evidence="3">cv. Nipponbare</strain>
    </source>
</reference>
<dbReference type="AlphaFoldDB" id="A0A0P0UYM3"/>
<feature type="compositionally biased region" description="Basic and acidic residues" evidence="1">
    <location>
        <begin position="132"/>
        <end position="146"/>
    </location>
</feature>
<dbReference type="Gramene" id="Os01t0172701-00">
    <property type="protein sequence ID" value="Os01t0172701-00"/>
    <property type="gene ID" value="Os01g0172701"/>
</dbReference>
<feature type="non-terminal residue" evidence="2">
    <location>
        <position position="1"/>
    </location>
</feature>
<evidence type="ECO:0000313" key="3">
    <source>
        <dbReference type="Proteomes" id="UP000059680"/>
    </source>
</evidence>
<name>A0A0P0UYM3_ORYSJ</name>
<gene>
    <name evidence="2" type="ordered locus">Os01g0172701</name>
    <name evidence="2" type="ORF">OSNPB_010172701</name>
</gene>
<dbReference type="PaxDb" id="39947-A0A0P0UYM3"/>
<dbReference type="Proteomes" id="UP000059680">
    <property type="component" value="Chromosome 1"/>
</dbReference>
<protein>
    <submittedName>
        <fullName evidence="2">Os01g0172701 protein</fullName>
    </submittedName>
</protein>
<proteinExistence type="predicted"/>
<feature type="compositionally biased region" description="Basic residues" evidence="1">
    <location>
        <begin position="117"/>
        <end position="131"/>
    </location>
</feature>